<protein>
    <submittedName>
        <fullName evidence="14">Ferric-chelate reductase 1-like</fullName>
    </submittedName>
</protein>
<evidence type="ECO:0000256" key="9">
    <source>
        <dbReference type="SAM" id="Phobius"/>
    </source>
</evidence>
<evidence type="ECO:0000256" key="3">
    <source>
        <dbReference type="ARBA" id="ARBA00022692"/>
    </source>
</evidence>
<evidence type="ECO:0000259" key="12">
    <source>
        <dbReference type="PROSITE" id="PS50939"/>
    </source>
</evidence>
<dbReference type="InterPro" id="IPR006593">
    <property type="entry name" value="Cyt_b561/ferric_Rdtase_TM"/>
</dbReference>
<evidence type="ECO:0000256" key="1">
    <source>
        <dbReference type="ARBA" id="ARBA00004370"/>
    </source>
</evidence>
<feature type="transmembrane region" description="Helical" evidence="9">
    <location>
        <begin position="257"/>
        <end position="282"/>
    </location>
</feature>
<dbReference type="Pfam" id="PF03351">
    <property type="entry name" value="DOMON"/>
    <property type="match status" value="1"/>
</dbReference>
<keyword evidence="13" id="KW-1185">Reference proteome</keyword>
<feature type="domain" description="DOMON" evidence="11">
    <location>
        <begin position="49"/>
        <end position="169"/>
    </location>
</feature>
<dbReference type="PROSITE" id="PS50836">
    <property type="entry name" value="DOMON"/>
    <property type="match status" value="1"/>
</dbReference>
<dbReference type="SMART" id="SM00665">
    <property type="entry name" value="B561"/>
    <property type="match status" value="1"/>
</dbReference>
<dbReference type="Proteomes" id="UP000694865">
    <property type="component" value="Unplaced"/>
</dbReference>
<reference evidence="14" key="1">
    <citation type="submission" date="2025-08" db="UniProtKB">
        <authorList>
            <consortium name="RefSeq"/>
        </authorList>
    </citation>
    <scope>IDENTIFICATION</scope>
    <source>
        <tissue evidence="14">Testes</tissue>
    </source>
</reference>
<evidence type="ECO:0000256" key="4">
    <source>
        <dbReference type="ARBA" id="ARBA00022729"/>
    </source>
</evidence>
<keyword evidence="4 10" id="KW-0732">Signal</keyword>
<feature type="transmembrane region" description="Helical" evidence="9">
    <location>
        <begin position="354"/>
        <end position="374"/>
    </location>
</feature>
<keyword evidence="6 9" id="KW-1133">Transmembrane helix</keyword>
<dbReference type="PROSITE" id="PS50939">
    <property type="entry name" value="CYTOCHROME_B561"/>
    <property type="match status" value="1"/>
</dbReference>
<dbReference type="PANTHER" id="PTHR23130">
    <property type="entry name" value="CYTOCHROME B561 AND DOMON DOMAIN-CONTAINING PROTEIN"/>
    <property type="match status" value="1"/>
</dbReference>
<comment type="subcellular location">
    <subcellularLocation>
        <location evidence="1">Membrane</location>
    </subcellularLocation>
</comment>
<dbReference type="GeneID" id="100370941"/>
<dbReference type="Gene3D" id="1.20.120.1770">
    <property type="match status" value="1"/>
</dbReference>
<dbReference type="InterPro" id="IPR005018">
    <property type="entry name" value="DOMON_domain"/>
</dbReference>
<name>A0ABM0GK85_SACKO</name>
<sequence>MVFKMSISVFLIGVIVLTCSINTVTSVDTTGCGVTKGCYMDPVGCTTSCDALITWQPSDTGDTTDFGILGKLKNGEDYMVFALSHDTRMGDDDVWGCLMLQDSSIVLDHSLNIGQQNSQGDTTGTSGFSSSYSNGVLECSFTRDNSMPGSEDRFYDLTTSSYYLLIGFGPRISISDIHVLGEHIDIPVASKSKIDLTQTTIVSAGTRNPGKKIHGLFMMLGWVICASSALILARYYKPMWPNTKIFGKPIWFQVHRALMVSATICTCAGFIAIFITVGGWVTSILENVHAVIGIIVTALALINPIMALFRPGPGTPNRVIFNWAHWSVGTSGHILAVVDIAIGIDLLGMPDYCLWVFIVWIVFHFSVQICLELVNCVNREFDGFLSYKMYSKLSTPRQSDNPDSSHPDGMKISEPGLNPDEKPRPPASRGRTFLFVLYTTITVAIIMFLIIQMFLL</sequence>
<feature type="transmembrane region" description="Helical" evidence="9">
    <location>
        <begin position="321"/>
        <end position="342"/>
    </location>
</feature>
<evidence type="ECO:0000256" key="5">
    <source>
        <dbReference type="ARBA" id="ARBA00022982"/>
    </source>
</evidence>
<feature type="region of interest" description="Disordered" evidence="8">
    <location>
        <begin position="396"/>
        <end position="426"/>
    </location>
</feature>
<feature type="chain" id="PRO_5045900135" evidence="10">
    <location>
        <begin position="27"/>
        <end position="456"/>
    </location>
</feature>
<feature type="signal peptide" evidence="10">
    <location>
        <begin position="1"/>
        <end position="26"/>
    </location>
</feature>
<evidence type="ECO:0000256" key="7">
    <source>
        <dbReference type="ARBA" id="ARBA00023136"/>
    </source>
</evidence>
<proteinExistence type="predicted"/>
<evidence type="ECO:0000313" key="13">
    <source>
        <dbReference type="Proteomes" id="UP000694865"/>
    </source>
</evidence>
<dbReference type="Pfam" id="PF03188">
    <property type="entry name" value="Cytochrom_B561"/>
    <property type="match status" value="1"/>
</dbReference>
<feature type="transmembrane region" description="Helical" evidence="9">
    <location>
        <begin position="216"/>
        <end position="236"/>
    </location>
</feature>
<gene>
    <name evidence="14" type="primary">LOC100370941</name>
</gene>
<organism evidence="13 14">
    <name type="scientific">Saccoglossus kowalevskii</name>
    <name type="common">Acorn worm</name>
    <dbReference type="NCBI Taxonomy" id="10224"/>
    <lineage>
        <taxon>Eukaryota</taxon>
        <taxon>Metazoa</taxon>
        <taxon>Hemichordata</taxon>
        <taxon>Enteropneusta</taxon>
        <taxon>Harrimaniidae</taxon>
        <taxon>Saccoglossus</taxon>
    </lineage>
</organism>
<accession>A0ABM0GK85</accession>
<keyword evidence="2" id="KW-0813">Transport</keyword>
<evidence type="ECO:0000256" key="10">
    <source>
        <dbReference type="SAM" id="SignalP"/>
    </source>
</evidence>
<feature type="transmembrane region" description="Helical" evidence="9">
    <location>
        <begin position="432"/>
        <end position="455"/>
    </location>
</feature>
<keyword evidence="7 9" id="KW-0472">Membrane</keyword>
<keyword evidence="3 9" id="KW-0812">Transmembrane</keyword>
<keyword evidence="5" id="KW-0249">Electron transport</keyword>
<dbReference type="RefSeq" id="XP_002731698.1">
    <property type="nucleotide sequence ID" value="XM_002731652.2"/>
</dbReference>
<dbReference type="CDD" id="cd08760">
    <property type="entry name" value="Cyt_b561_FRRS1_like"/>
    <property type="match status" value="1"/>
</dbReference>
<evidence type="ECO:0000256" key="8">
    <source>
        <dbReference type="SAM" id="MobiDB-lite"/>
    </source>
</evidence>
<evidence type="ECO:0000259" key="11">
    <source>
        <dbReference type="PROSITE" id="PS50836"/>
    </source>
</evidence>
<evidence type="ECO:0000313" key="14">
    <source>
        <dbReference type="RefSeq" id="XP_002731698.1"/>
    </source>
</evidence>
<evidence type="ECO:0000256" key="2">
    <source>
        <dbReference type="ARBA" id="ARBA00022448"/>
    </source>
</evidence>
<feature type="transmembrane region" description="Helical" evidence="9">
    <location>
        <begin position="288"/>
        <end position="309"/>
    </location>
</feature>
<evidence type="ECO:0000256" key="6">
    <source>
        <dbReference type="ARBA" id="ARBA00022989"/>
    </source>
</evidence>
<feature type="domain" description="Cytochrome b561" evidence="12">
    <location>
        <begin position="177"/>
        <end position="382"/>
    </location>
</feature>
<dbReference type="PANTHER" id="PTHR23130:SF171">
    <property type="entry name" value="OS01G0895300 PROTEIN"/>
    <property type="match status" value="1"/>
</dbReference>